<dbReference type="Proteomes" id="UP001251528">
    <property type="component" value="Unassembled WGS sequence"/>
</dbReference>
<dbReference type="EMBL" id="JASWJB010000459">
    <property type="protein sequence ID" value="KAK2590280.1"/>
    <property type="molecule type" value="Genomic_DNA"/>
</dbReference>
<dbReference type="PANTHER" id="PTHR28047:SF5">
    <property type="entry name" value="PROTEIN DCG1"/>
    <property type="match status" value="1"/>
</dbReference>
<dbReference type="PANTHER" id="PTHR28047">
    <property type="entry name" value="PROTEIN DCG1"/>
    <property type="match status" value="1"/>
</dbReference>
<reference evidence="2" key="1">
    <citation type="submission" date="2023-06" db="EMBL/GenBank/DDBJ databases">
        <title>Conoideocrella luteorostrata (Hypocreales: Clavicipitaceae), a potential biocontrol fungus for elongate hemlock scale in United States Christmas tree production areas.</title>
        <authorList>
            <person name="Barrett H."/>
            <person name="Lovett B."/>
            <person name="Macias A.M."/>
            <person name="Stajich J.E."/>
            <person name="Kasson M.T."/>
        </authorList>
    </citation>
    <scope>NUCLEOTIDE SEQUENCE</scope>
    <source>
        <strain evidence="2">ARSEF 14590</strain>
    </source>
</reference>
<dbReference type="GO" id="GO:0047661">
    <property type="term" value="F:amino-acid racemase activity"/>
    <property type="evidence" value="ECO:0007669"/>
    <property type="project" value="InterPro"/>
</dbReference>
<gene>
    <name evidence="2" type="ORF">QQS21_012033</name>
</gene>
<dbReference type="InterPro" id="IPR052186">
    <property type="entry name" value="Hydantoin_racemase-like"/>
</dbReference>
<name>A0AAJ0FV92_9HYPO</name>
<sequence length="232" mass="24872">MTAGMLLAAKSTPISNSVEIHHITATSAPASIDDDQDIQDSSKDILSILESKPELFSNWDAILVACFSVHPLVPKLSSRLSIPVTGIFEASTLTAMSLLGPLEKWGVVTTGKFWEDHLTNGVYGFLGVENNSKNTRFAGVFSSRLTAGDFHTVSPTEVKEKLSLATRQLLASGNVTCVVMGCGGMAGLEDIIRSTAVEVYGESRAKGLYIIDGVKAGIMQLHQSINSVRIFR</sequence>
<comment type="caution">
    <text evidence="2">The sequence shown here is derived from an EMBL/GenBank/DDBJ whole genome shotgun (WGS) entry which is preliminary data.</text>
</comment>
<protein>
    <recommendedName>
        <fullName evidence="4">Hydantoin racemase</fullName>
    </recommendedName>
</protein>
<proteinExistence type="inferred from homology"/>
<organism evidence="2 3">
    <name type="scientific">Conoideocrella luteorostrata</name>
    <dbReference type="NCBI Taxonomy" id="1105319"/>
    <lineage>
        <taxon>Eukaryota</taxon>
        <taxon>Fungi</taxon>
        <taxon>Dikarya</taxon>
        <taxon>Ascomycota</taxon>
        <taxon>Pezizomycotina</taxon>
        <taxon>Sordariomycetes</taxon>
        <taxon>Hypocreomycetidae</taxon>
        <taxon>Hypocreales</taxon>
        <taxon>Clavicipitaceae</taxon>
        <taxon>Conoideocrella</taxon>
    </lineage>
</organism>
<dbReference type="Gene3D" id="3.40.50.12500">
    <property type="match status" value="1"/>
</dbReference>
<dbReference type="InterPro" id="IPR015942">
    <property type="entry name" value="Asp/Glu/hydantoin_racemase"/>
</dbReference>
<dbReference type="Pfam" id="PF01177">
    <property type="entry name" value="Asp_Glu_race"/>
    <property type="match status" value="1"/>
</dbReference>
<comment type="similarity">
    <text evidence="1">Belongs to the HyuE racemase family.</text>
</comment>
<dbReference type="AlphaFoldDB" id="A0AAJ0FV92"/>
<evidence type="ECO:0000256" key="1">
    <source>
        <dbReference type="ARBA" id="ARBA00038414"/>
    </source>
</evidence>
<evidence type="ECO:0000313" key="2">
    <source>
        <dbReference type="EMBL" id="KAK2590280.1"/>
    </source>
</evidence>
<evidence type="ECO:0008006" key="4">
    <source>
        <dbReference type="Google" id="ProtNLM"/>
    </source>
</evidence>
<evidence type="ECO:0000313" key="3">
    <source>
        <dbReference type="Proteomes" id="UP001251528"/>
    </source>
</evidence>
<keyword evidence="3" id="KW-1185">Reference proteome</keyword>
<dbReference type="InterPro" id="IPR053714">
    <property type="entry name" value="Iso_Racemase_Enz_sf"/>
</dbReference>
<accession>A0AAJ0FV92</accession>